<dbReference type="EnsemblMetazoa" id="AALFPA23_008897.R12175">
    <property type="protein sequence ID" value="AALFPA23_008897.P12175"/>
    <property type="gene ID" value="AALFPA23_008897"/>
</dbReference>
<dbReference type="GeneID" id="134285617"/>
<dbReference type="PROSITE" id="PS50158">
    <property type="entry name" value="ZF_CCHC"/>
    <property type="match status" value="1"/>
</dbReference>
<reference evidence="5" key="1">
    <citation type="journal article" date="2015" name="Proc. Natl. Acad. Sci. U.S.A.">
        <title>Genome sequence of the Asian Tiger mosquito, Aedes albopictus, reveals insights into its biology, genetics, and evolution.</title>
        <authorList>
            <person name="Chen X.G."/>
            <person name="Jiang X."/>
            <person name="Gu J."/>
            <person name="Xu M."/>
            <person name="Wu Y."/>
            <person name="Deng Y."/>
            <person name="Zhang C."/>
            <person name="Bonizzoni M."/>
            <person name="Dermauw W."/>
            <person name="Vontas J."/>
            <person name="Armbruster P."/>
            <person name="Huang X."/>
            <person name="Yang Y."/>
            <person name="Zhang H."/>
            <person name="He W."/>
            <person name="Peng H."/>
            <person name="Liu Y."/>
            <person name="Wu K."/>
            <person name="Chen J."/>
            <person name="Lirakis M."/>
            <person name="Topalis P."/>
            <person name="Van Leeuwen T."/>
            <person name="Hall A.B."/>
            <person name="Jiang X."/>
            <person name="Thorpe C."/>
            <person name="Mueller R.L."/>
            <person name="Sun C."/>
            <person name="Waterhouse R.M."/>
            <person name="Yan G."/>
            <person name="Tu Z.J."/>
            <person name="Fang X."/>
            <person name="James A.A."/>
        </authorList>
    </citation>
    <scope>NUCLEOTIDE SEQUENCE [LARGE SCALE GENOMIC DNA]</scope>
    <source>
        <strain evidence="5">Foshan</strain>
    </source>
</reference>
<keyword evidence="5" id="KW-1185">Reference proteome</keyword>
<feature type="domain" description="CCHC-type" evidence="3">
    <location>
        <begin position="720"/>
        <end position="733"/>
    </location>
</feature>
<keyword evidence="1" id="KW-0479">Metal-binding</keyword>
<proteinExistence type="predicted"/>
<evidence type="ECO:0000259" key="3">
    <source>
        <dbReference type="PROSITE" id="PS50158"/>
    </source>
</evidence>
<feature type="region of interest" description="Disordered" evidence="2">
    <location>
        <begin position="215"/>
        <end position="241"/>
    </location>
</feature>
<feature type="region of interest" description="Disordered" evidence="2">
    <location>
        <begin position="426"/>
        <end position="449"/>
    </location>
</feature>
<evidence type="ECO:0000313" key="5">
    <source>
        <dbReference type="Proteomes" id="UP000069940"/>
    </source>
</evidence>
<dbReference type="InterPro" id="IPR001878">
    <property type="entry name" value="Znf_CCHC"/>
</dbReference>
<keyword evidence="1" id="KW-0862">Zinc</keyword>
<organism evidence="4 5">
    <name type="scientific">Aedes albopictus</name>
    <name type="common">Asian tiger mosquito</name>
    <name type="synonym">Stegomyia albopicta</name>
    <dbReference type="NCBI Taxonomy" id="7160"/>
    <lineage>
        <taxon>Eukaryota</taxon>
        <taxon>Metazoa</taxon>
        <taxon>Ecdysozoa</taxon>
        <taxon>Arthropoda</taxon>
        <taxon>Hexapoda</taxon>
        <taxon>Insecta</taxon>
        <taxon>Pterygota</taxon>
        <taxon>Neoptera</taxon>
        <taxon>Endopterygota</taxon>
        <taxon>Diptera</taxon>
        <taxon>Nematocera</taxon>
        <taxon>Culicoidea</taxon>
        <taxon>Culicidae</taxon>
        <taxon>Culicinae</taxon>
        <taxon>Aedini</taxon>
        <taxon>Aedes</taxon>
        <taxon>Stegomyia</taxon>
    </lineage>
</organism>
<dbReference type="Gene3D" id="4.10.60.10">
    <property type="entry name" value="Zinc finger, CCHC-type"/>
    <property type="match status" value="1"/>
</dbReference>
<dbReference type="SUPFAM" id="SSF57756">
    <property type="entry name" value="Retrovirus zinc finger-like domains"/>
    <property type="match status" value="1"/>
</dbReference>
<keyword evidence="1" id="KW-0863">Zinc-finger</keyword>
<evidence type="ECO:0000256" key="1">
    <source>
        <dbReference type="PROSITE-ProRule" id="PRU00047"/>
    </source>
</evidence>
<reference evidence="4" key="2">
    <citation type="submission" date="2025-05" db="UniProtKB">
        <authorList>
            <consortium name="EnsemblMetazoa"/>
        </authorList>
    </citation>
    <scope>IDENTIFICATION</scope>
    <source>
        <strain evidence="4">Foshan</strain>
    </source>
</reference>
<accession>A0ABM1YGF9</accession>
<evidence type="ECO:0000313" key="4">
    <source>
        <dbReference type="EnsemblMetazoa" id="AALFPA23_008897.P12175"/>
    </source>
</evidence>
<sequence length="773" mass="87591">MMETYRIYAKDLEEDEVDYELSIRGYPLEGPMDTRYRSLRLALRQPENGDAILNTEYSLTGDFVVVPIKLKEIETLLETDDLKCFSRLVHYHKRVRRYVPETDAQRRNQQELLDVINRMMLKYYNVDLRDAADLVPVMRLAANRPEAAGAAARGMNMRDVTASLAKQFNTGSNAIGDGVGVSTPVKTRISNGSLPPVGEELISFTEDGGTLSCPQGTPKAAVASTGAVRKQPMEGEDRGEDGLKNVAGEVREPMIPAKRRESGEVPPGIASPKGAVGGVPVSRFEPRNPLRPIEVDCLWETPEFKSSIPNTLIPPKQRVSSEPLAAARQMVSPGVVRGKPAQEKIDMSDFVHKSEIRGYIQSYLDQVFTSERHFPGRMNPPVVDTLVDRIANIGIHDPEVSQISRAANQRPEVDFDPPLQLPRTTPIYGGSVRNNQHSNSGVRVDPPRMDPGLISPFDNGGEPSYSNANVIGRPDNLGGNWANYSSRRRLPHQTCNIIEKWPKFSGDSNPVPVVDFLRQVEILSRSYQVTPDELRMHAHLLFKDDAYVWFTAYESQLATWDMLLIYLKMRYDNPNRDRFIREEMRNRKQRPNELFSAYLTDLEAMSQRMTRKMTREEKFDIVVENMKISYKRRLALEPVNSIEHLAQLCYRFDALEANLYAPRSVMKPALNAIDCDEEYDKDSGDDEEACLLALQPKNLRKRNTNGPKDKSEKENSQLLCWNCRQSGHMWRDCNRKKGIFCHICGAPETTAYRCPENHNLRPRDSSPEVPKNE</sequence>
<dbReference type="RefSeq" id="XP_062702724.1">
    <property type="nucleotide sequence ID" value="XM_062846740.1"/>
</dbReference>
<evidence type="ECO:0000256" key="2">
    <source>
        <dbReference type="SAM" id="MobiDB-lite"/>
    </source>
</evidence>
<protein>
    <recommendedName>
        <fullName evidence="3">CCHC-type domain-containing protein</fullName>
    </recommendedName>
</protein>
<dbReference type="Proteomes" id="UP000069940">
    <property type="component" value="Unassembled WGS sequence"/>
</dbReference>
<feature type="compositionally biased region" description="Polar residues" evidence="2">
    <location>
        <begin position="432"/>
        <end position="441"/>
    </location>
</feature>
<dbReference type="InterPro" id="IPR036875">
    <property type="entry name" value="Znf_CCHC_sf"/>
</dbReference>
<feature type="compositionally biased region" description="Basic and acidic residues" evidence="2">
    <location>
        <begin position="231"/>
        <end position="241"/>
    </location>
</feature>
<dbReference type="SMART" id="SM00343">
    <property type="entry name" value="ZnF_C2HC"/>
    <property type="match status" value="2"/>
</dbReference>
<name>A0ABM1YGF9_AEDAL</name>